<accession>A0AAJ0F9E6</accession>
<dbReference type="GO" id="GO:0006508">
    <property type="term" value="P:proteolysis"/>
    <property type="evidence" value="ECO:0007669"/>
    <property type="project" value="InterPro"/>
</dbReference>
<feature type="region of interest" description="Disordered" evidence="3">
    <location>
        <begin position="1"/>
        <end position="83"/>
    </location>
</feature>
<organism evidence="5 6">
    <name type="scientific">Echria macrotheca</name>
    <dbReference type="NCBI Taxonomy" id="438768"/>
    <lineage>
        <taxon>Eukaryota</taxon>
        <taxon>Fungi</taxon>
        <taxon>Dikarya</taxon>
        <taxon>Ascomycota</taxon>
        <taxon>Pezizomycotina</taxon>
        <taxon>Sordariomycetes</taxon>
        <taxon>Sordariomycetidae</taxon>
        <taxon>Sordariales</taxon>
        <taxon>Schizotheciaceae</taxon>
        <taxon>Echria</taxon>
    </lineage>
</organism>
<comment type="caution">
    <text evidence="5">The sequence shown here is derived from an EMBL/GenBank/DDBJ whole genome shotgun (WGS) entry which is preliminary data.</text>
</comment>
<dbReference type="InterPro" id="IPR001461">
    <property type="entry name" value="Aspartic_peptidase_A1"/>
</dbReference>
<dbReference type="Gene3D" id="2.40.70.10">
    <property type="entry name" value="Acid Proteases"/>
    <property type="match status" value="2"/>
</dbReference>
<proteinExistence type="inferred from homology"/>
<reference evidence="5" key="1">
    <citation type="submission" date="2023-06" db="EMBL/GenBank/DDBJ databases">
        <title>Genome-scale phylogeny and comparative genomics of the fungal order Sordariales.</title>
        <authorList>
            <consortium name="Lawrence Berkeley National Laboratory"/>
            <person name="Hensen N."/>
            <person name="Bonometti L."/>
            <person name="Westerberg I."/>
            <person name="Brannstrom I.O."/>
            <person name="Guillou S."/>
            <person name="Cros-Aarteil S."/>
            <person name="Calhoun S."/>
            <person name="Haridas S."/>
            <person name="Kuo A."/>
            <person name="Mondo S."/>
            <person name="Pangilinan J."/>
            <person name="Riley R."/>
            <person name="Labutti K."/>
            <person name="Andreopoulos B."/>
            <person name="Lipzen A."/>
            <person name="Chen C."/>
            <person name="Yanf M."/>
            <person name="Daum C."/>
            <person name="Ng V."/>
            <person name="Clum A."/>
            <person name="Steindorff A."/>
            <person name="Ohm R."/>
            <person name="Martin F."/>
            <person name="Silar P."/>
            <person name="Natvig D."/>
            <person name="Lalanne C."/>
            <person name="Gautier V."/>
            <person name="Ament-Velasquez S.L."/>
            <person name="Kruys A."/>
            <person name="Hutchinson M.I."/>
            <person name="Powell A.J."/>
            <person name="Barry K."/>
            <person name="Miller A.N."/>
            <person name="Grigoriev I.V."/>
            <person name="Debuchy R."/>
            <person name="Gladieux P."/>
            <person name="Thoren M.H."/>
            <person name="Johannesson H."/>
        </authorList>
    </citation>
    <scope>NUCLEOTIDE SEQUENCE</scope>
    <source>
        <strain evidence="5">PSN4</strain>
    </source>
</reference>
<dbReference type="PROSITE" id="PS51767">
    <property type="entry name" value="PEPTIDASE_A1"/>
    <property type="match status" value="1"/>
</dbReference>
<gene>
    <name evidence="5" type="ORF">QBC47DRAFT_334059</name>
</gene>
<dbReference type="InterPro" id="IPR021109">
    <property type="entry name" value="Peptidase_aspartic_dom_sf"/>
</dbReference>
<evidence type="ECO:0000256" key="2">
    <source>
        <dbReference type="PIRSR" id="PIRSR601461-1"/>
    </source>
</evidence>
<dbReference type="AlphaFoldDB" id="A0AAJ0F9E6"/>
<keyword evidence="6" id="KW-1185">Reference proteome</keyword>
<evidence type="ECO:0000313" key="5">
    <source>
        <dbReference type="EMBL" id="KAK1760136.1"/>
    </source>
</evidence>
<sequence>MVALASSEPESNPAIRFPSRAERQFQAEQQNSQVLRMPLRRRPPTRVMVPAREDVEERRTRAEPSSTTATATGPNPHPTPNKSNLTAMFQDVAYGIKIWIGTPEQSVILDFDTGSSETWVDPPCTMMEGSGAYEELCRSLGSYIPIASQDGKSVNDTCGPGWISYGSGATYVTYFRDTVTFFVDPFDVSGVGNHFKLSKPVQFGVATWAEGMVSGIFGAAYGVGYNQNYSSFIDEIYNQGLVLDKDFSVSLGSVGEEEAGEVVFGGIDLKKFVGPLQGIPLSSQLSRQADGYYRYWINVTAISVTRPGSCLSVPVTNSSFSERFLPDTGTTMTYLPEEVFYNLLSYFPDAEPVPSYGYVLNCAHLYDEGGYVSFTFDGITIHVPWNQFIFQVPPIFRDEKDVICILGAVPTDAFFILGDTFLRGAYALFRQQEHKVYLAQYSDCGTHVVSSHG</sequence>
<comment type="similarity">
    <text evidence="1">Belongs to the peptidase A1 family.</text>
</comment>
<evidence type="ECO:0000259" key="4">
    <source>
        <dbReference type="PROSITE" id="PS51767"/>
    </source>
</evidence>
<name>A0AAJ0F9E6_9PEZI</name>
<dbReference type="GO" id="GO:0004190">
    <property type="term" value="F:aspartic-type endopeptidase activity"/>
    <property type="evidence" value="ECO:0007669"/>
    <property type="project" value="InterPro"/>
</dbReference>
<evidence type="ECO:0000256" key="1">
    <source>
        <dbReference type="ARBA" id="ARBA00007447"/>
    </source>
</evidence>
<evidence type="ECO:0000256" key="3">
    <source>
        <dbReference type="SAM" id="MobiDB-lite"/>
    </source>
</evidence>
<dbReference type="Pfam" id="PF00026">
    <property type="entry name" value="Asp"/>
    <property type="match status" value="1"/>
</dbReference>
<feature type="non-terminal residue" evidence="5">
    <location>
        <position position="453"/>
    </location>
</feature>
<feature type="active site" evidence="2">
    <location>
        <position position="112"/>
    </location>
</feature>
<feature type="active site" evidence="2">
    <location>
        <position position="327"/>
    </location>
</feature>
<feature type="compositionally biased region" description="Polar residues" evidence="3">
    <location>
        <begin position="63"/>
        <end position="73"/>
    </location>
</feature>
<dbReference type="SUPFAM" id="SSF50630">
    <property type="entry name" value="Acid proteases"/>
    <property type="match status" value="1"/>
</dbReference>
<feature type="compositionally biased region" description="Basic and acidic residues" evidence="3">
    <location>
        <begin position="51"/>
        <end position="62"/>
    </location>
</feature>
<dbReference type="PRINTS" id="PR00792">
    <property type="entry name" value="PEPSIN"/>
</dbReference>
<protein>
    <submittedName>
        <fullName evidence="5">Aspartic peptidase domain-containing protein</fullName>
    </submittedName>
</protein>
<dbReference type="CDD" id="cd05471">
    <property type="entry name" value="pepsin_like"/>
    <property type="match status" value="1"/>
</dbReference>
<dbReference type="EMBL" id="MU839827">
    <property type="protein sequence ID" value="KAK1760136.1"/>
    <property type="molecule type" value="Genomic_DNA"/>
</dbReference>
<dbReference type="PANTHER" id="PTHR47966:SF65">
    <property type="entry name" value="ASPARTIC-TYPE ENDOPEPTIDASE"/>
    <property type="match status" value="1"/>
</dbReference>
<dbReference type="InterPro" id="IPR033121">
    <property type="entry name" value="PEPTIDASE_A1"/>
</dbReference>
<evidence type="ECO:0000313" key="6">
    <source>
        <dbReference type="Proteomes" id="UP001239445"/>
    </source>
</evidence>
<dbReference type="Proteomes" id="UP001239445">
    <property type="component" value="Unassembled WGS sequence"/>
</dbReference>
<dbReference type="PANTHER" id="PTHR47966">
    <property type="entry name" value="BETA-SITE APP-CLEAVING ENZYME, ISOFORM A-RELATED"/>
    <property type="match status" value="1"/>
</dbReference>
<dbReference type="InterPro" id="IPR034164">
    <property type="entry name" value="Pepsin-like_dom"/>
</dbReference>
<feature type="domain" description="Peptidase A1" evidence="4">
    <location>
        <begin position="94"/>
        <end position="439"/>
    </location>
</feature>